<evidence type="ECO:0000256" key="1">
    <source>
        <dbReference type="SAM" id="Phobius"/>
    </source>
</evidence>
<dbReference type="PANTHER" id="PTHR37314:SF4">
    <property type="entry name" value="UPF0700 TRANSMEMBRANE PROTEIN YOAK"/>
    <property type="match status" value="1"/>
</dbReference>
<dbReference type="RefSeq" id="WP_062393552.1">
    <property type="nucleotide sequence ID" value="NZ_CP011853.1"/>
</dbReference>
<sequence length="241" mass="24823">MRSALRREVGLAAVLSAVAGYLDAVGFIVLGGQFVSFMTGNTTELATFLGTGDFAGVGLMALLIGMFFLGVVLGAVAARFGDSRTTVLIVTTALLAATAVATLLVEPRTAVMVGLPTAMGAINATFLKHGEVSIGLTYMTGTLVKAGQQLVDAFVGGPRWGWVRNLSLWAALALGGLLGAVSHRLLGPSIAVWIAVGVVLAVTVAVATVRRRTGRWQDGGAVRRYRETPVLGGSGGPDRIS</sequence>
<accession>A0A0N9MR95</accession>
<feature type="transmembrane region" description="Helical" evidence="1">
    <location>
        <begin position="85"/>
        <end position="104"/>
    </location>
</feature>
<evidence type="ECO:0000313" key="3">
    <source>
        <dbReference type="Proteomes" id="UP000063789"/>
    </source>
</evidence>
<gene>
    <name evidence="2" type="ORF">ACH46_14530</name>
</gene>
<dbReference type="Pfam" id="PF06912">
    <property type="entry name" value="DUF1275"/>
    <property type="match status" value="1"/>
</dbReference>
<keyword evidence="1" id="KW-0812">Transmembrane</keyword>
<reference evidence="3" key="1">
    <citation type="submission" date="2015-06" db="EMBL/GenBank/DDBJ databases">
        <title>Complete genome sequence and metabolic analysis of phthalate degradation pathway in Gordonia sp. QH-11.</title>
        <authorList>
            <person name="Jin D."/>
            <person name="Kong X."/>
            <person name="Bai Z."/>
        </authorList>
    </citation>
    <scope>NUCLEOTIDE SEQUENCE [LARGE SCALE GENOMIC DNA]</scope>
    <source>
        <strain evidence="3">QH-11</strain>
    </source>
</reference>
<feature type="transmembrane region" description="Helical" evidence="1">
    <location>
        <begin position="54"/>
        <end position="78"/>
    </location>
</feature>
<dbReference type="PANTHER" id="PTHR37314">
    <property type="entry name" value="SLR0142 PROTEIN"/>
    <property type="match status" value="1"/>
</dbReference>
<proteinExistence type="predicted"/>
<keyword evidence="1" id="KW-1133">Transmembrane helix</keyword>
<feature type="transmembrane region" description="Helical" evidence="1">
    <location>
        <begin position="12"/>
        <end position="34"/>
    </location>
</feature>
<evidence type="ECO:0008006" key="4">
    <source>
        <dbReference type="Google" id="ProtNLM"/>
    </source>
</evidence>
<dbReference type="KEGG" id="goq:ACH46_14530"/>
<dbReference type="STRING" id="1136941.ACH46_14530"/>
<dbReference type="PATRIC" id="fig|1136941.3.peg.2968"/>
<dbReference type="OrthoDB" id="3544269at2"/>
<dbReference type="EMBL" id="CP011853">
    <property type="protein sequence ID" value="ALG85466.1"/>
    <property type="molecule type" value="Genomic_DNA"/>
</dbReference>
<name>A0A0N9MR95_9ACTN</name>
<evidence type="ECO:0000313" key="2">
    <source>
        <dbReference type="EMBL" id="ALG85466.1"/>
    </source>
</evidence>
<keyword evidence="1" id="KW-0472">Membrane</keyword>
<reference evidence="2 3" key="2">
    <citation type="journal article" date="2017" name="Int. J. Syst. Evol. Microbiol.">
        <title>Gordonia phthalatica sp. nov., a di-n-butyl phthalate-degrading bacterium isolated from activated sludge.</title>
        <authorList>
            <person name="Jin D."/>
            <person name="Kong X."/>
            <person name="Jia M."/>
            <person name="Yu X."/>
            <person name="Wang X."/>
            <person name="Zhuang X."/>
            <person name="Deng Y."/>
            <person name="Bai Z."/>
        </authorList>
    </citation>
    <scope>NUCLEOTIDE SEQUENCE [LARGE SCALE GENOMIC DNA]</scope>
    <source>
        <strain evidence="2 3">QH-11</strain>
    </source>
</reference>
<dbReference type="Proteomes" id="UP000063789">
    <property type="component" value="Chromosome"/>
</dbReference>
<feature type="transmembrane region" description="Helical" evidence="1">
    <location>
        <begin position="190"/>
        <end position="209"/>
    </location>
</feature>
<dbReference type="InterPro" id="IPR010699">
    <property type="entry name" value="DUF1275"/>
</dbReference>
<protein>
    <recommendedName>
        <fullName evidence="4">DUF1275 domain-containing protein</fullName>
    </recommendedName>
</protein>
<organism evidence="2 3">
    <name type="scientific">Gordonia phthalatica</name>
    <dbReference type="NCBI Taxonomy" id="1136941"/>
    <lineage>
        <taxon>Bacteria</taxon>
        <taxon>Bacillati</taxon>
        <taxon>Actinomycetota</taxon>
        <taxon>Actinomycetes</taxon>
        <taxon>Mycobacteriales</taxon>
        <taxon>Gordoniaceae</taxon>
        <taxon>Gordonia</taxon>
    </lineage>
</organism>
<dbReference type="AlphaFoldDB" id="A0A0N9MR95"/>
<keyword evidence="3" id="KW-1185">Reference proteome</keyword>